<dbReference type="InterPro" id="IPR001155">
    <property type="entry name" value="OxRdtase_FMN_N"/>
</dbReference>
<evidence type="ECO:0000313" key="3">
    <source>
        <dbReference type="Proteomes" id="UP000696294"/>
    </source>
</evidence>
<gene>
    <name evidence="2" type="ORF">HCN51_37730</name>
</gene>
<dbReference type="PANTHER" id="PTHR22893">
    <property type="entry name" value="NADH OXIDOREDUCTASE-RELATED"/>
    <property type="match status" value="1"/>
</dbReference>
<dbReference type="SUPFAM" id="SSF51395">
    <property type="entry name" value="FMN-linked oxidoreductases"/>
    <property type="match status" value="1"/>
</dbReference>
<evidence type="ECO:0000259" key="1">
    <source>
        <dbReference type="Pfam" id="PF00724"/>
    </source>
</evidence>
<comment type="caution">
    <text evidence="2">The sequence shown here is derived from an EMBL/GenBank/DDBJ whole genome shotgun (WGS) entry which is preliminary data.</text>
</comment>
<dbReference type="PANTHER" id="PTHR22893:SF91">
    <property type="entry name" value="NADPH DEHYDROGENASE 2-RELATED"/>
    <property type="match status" value="1"/>
</dbReference>
<reference evidence="2 3" key="1">
    <citation type="submission" date="2020-03" db="EMBL/GenBank/DDBJ databases">
        <title>WGS of actinomycetes isolated from Thailand.</title>
        <authorList>
            <person name="Thawai C."/>
        </authorList>
    </citation>
    <scope>NUCLEOTIDE SEQUENCE [LARGE SCALE GENOMIC DNA]</scope>
    <source>
        <strain evidence="2 3">FMUSA5-5</strain>
    </source>
</reference>
<protein>
    <submittedName>
        <fullName evidence="2">Alkene reductase</fullName>
    </submittedName>
</protein>
<dbReference type="EMBL" id="JAATEP010000035">
    <property type="protein sequence ID" value="NJP95114.1"/>
    <property type="molecule type" value="Genomic_DNA"/>
</dbReference>
<accession>A0ABX1BF90</accession>
<feature type="domain" description="NADH:flavin oxidoreductase/NADH oxidase N-terminal" evidence="1">
    <location>
        <begin position="5"/>
        <end position="330"/>
    </location>
</feature>
<dbReference type="InterPro" id="IPR045247">
    <property type="entry name" value="Oye-like"/>
</dbReference>
<keyword evidence="3" id="KW-1185">Reference proteome</keyword>
<dbReference type="CDD" id="cd02933">
    <property type="entry name" value="OYE_like_FMN"/>
    <property type="match status" value="1"/>
</dbReference>
<dbReference type="Proteomes" id="UP000696294">
    <property type="component" value="Unassembled WGS sequence"/>
</dbReference>
<dbReference type="InterPro" id="IPR013785">
    <property type="entry name" value="Aldolase_TIM"/>
</dbReference>
<sequence>MVNELLAPVTIGTLDLPNRLIMAPMTRNRAPGGLVGELTAEYYAQRAAAGLIITEGTQPCVIGQGYIDTPGLHTPEQVAAWRLVTDAVHRRGGRIAVQIMHSGRIGHPCLYPGGELPLAPSAICSGERLYTPEGLLDHPTPREMTLADIDQAIEDFVAAARLAMDAGFDAVELHGASGYLIHQFLSDNTNRRTDAYGGSVAGRLRFAVEVVQGVADAIGPDRTGLRISPGITYNGMNEGDTDVLYAELARALRPYGLAYLHVSENGTREVTKIIREEWNGPLILNPHPWSGDEPASPADGGEALRSGLADAVSFGRLWLANPDLPARIAADGPYNEADPGTFYGGDHRGYTDYPVLSAEAEGEHR</sequence>
<name>A0ABX1BF90_9ACTN</name>
<proteinExistence type="predicted"/>
<dbReference type="Gene3D" id="3.20.20.70">
    <property type="entry name" value="Aldolase class I"/>
    <property type="match status" value="1"/>
</dbReference>
<dbReference type="Pfam" id="PF00724">
    <property type="entry name" value="Oxidored_FMN"/>
    <property type="match status" value="1"/>
</dbReference>
<evidence type="ECO:0000313" key="2">
    <source>
        <dbReference type="EMBL" id="NJP95114.1"/>
    </source>
</evidence>
<organism evidence="2 3">
    <name type="scientific">Nonomuraea composti</name>
    <dbReference type="NCBI Taxonomy" id="2720023"/>
    <lineage>
        <taxon>Bacteria</taxon>
        <taxon>Bacillati</taxon>
        <taxon>Actinomycetota</taxon>
        <taxon>Actinomycetes</taxon>
        <taxon>Streptosporangiales</taxon>
        <taxon>Streptosporangiaceae</taxon>
        <taxon>Nonomuraea</taxon>
    </lineage>
</organism>